<proteinExistence type="predicted"/>
<reference evidence="1 2" key="1">
    <citation type="journal article" date="2021" name="Plant Biotechnol. J.">
        <title>Multi-omics assisted identification of the key and species-specific regulatory components of drought-tolerant mechanisms in Gossypium stocksii.</title>
        <authorList>
            <person name="Yu D."/>
            <person name="Ke L."/>
            <person name="Zhang D."/>
            <person name="Wu Y."/>
            <person name="Sun Y."/>
            <person name="Mei J."/>
            <person name="Sun J."/>
            <person name="Sun Y."/>
        </authorList>
    </citation>
    <scope>NUCLEOTIDE SEQUENCE [LARGE SCALE GENOMIC DNA]</scope>
    <source>
        <strain evidence="2">cv. E1</strain>
        <tissue evidence="1">Leaf</tissue>
    </source>
</reference>
<evidence type="ECO:0000313" key="1">
    <source>
        <dbReference type="EMBL" id="KAH1030325.1"/>
    </source>
</evidence>
<organism evidence="1 2">
    <name type="scientific">Gossypium stocksii</name>
    <dbReference type="NCBI Taxonomy" id="47602"/>
    <lineage>
        <taxon>Eukaryota</taxon>
        <taxon>Viridiplantae</taxon>
        <taxon>Streptophyta</taxon>
        <taxon>Embryophyta</taxon>
        <taxon>Tracheophyta</taxon>
        <taxon>Spermatophyta</taxon>
        <taxon>Magnoliopsida</taxon>
        <taxon>eudicotyledons</taxon>
        <taxon>Gunneridae</taxon>
        <taxon>Pentapetalae</taxon>
        <taxon>rosids</taxon>
        <taxon>malvids</taxon>
        <taxon>Malvales</taxon>
        <taxon>Malvaceae</taxon>
        <taxon>Malvoideae</taxon>
        <taxon>Gossypium</taxon>
    </lineage>
</organism>
<dbReference type="AlphaFoldDB" id="A0A9D3U5L2"/>
<keyword evidence="2" id="KW-1185">Reference proteome</keyword>
<dbReference type="EMBL" id="JAIQCV010000013">
    <property type="protein sequence ID" value="KAH1030325.1"/>
    <property type="molecule type" value="Genomic_DNA"/>
</dbReference>
<comment type="caution">
    <text evidence="1">The sequence shown here is derived from an EMBL/GenBank/DDBJ whole genome shotgun (WGS) entry which is preliminary data.</text>
</comment>
<name>A0A9D3U5L2_9ROSI</name>
<sequence>MESGAKEEGEVLGYNSKSEESVKLERWETVKLVKARRKFVLVTAIWGRIRLCSCEEQLWKEESLRCI</sequence>
<evidence type="ECO:0000313" key="2">
    <source>
        <dbReference type="Proteomes" id="UP000828251"/>
    </source>
</evidence>
<accession>A0A9D3U5L2</accession>
<protein>
    <submittedName>
        <fullName evidence="1">Uncharacterized protein</fullName>
    </submittedName>
</protein>
<dbReference type="Proteomes" id="UP000828251">
    <property type="component" value="Unassembled WGS sequence"/>
</dbReference>
<gene>
    <name evidence="1" type="ORF">J1N35_042499</name>
</gene>